<proteinExistence type="predicted"/>
<evidence type="ECO:0000313" key="1">
    <source>
        <dbReference type="WBParaSite" id="GPUH_0002246001-mRNA-1"/>
    </source>
</evidence>
<reference evidence="1" key="1">
    <citation type="submission" date="2016-06" db="UniProtKB">
        <authorList>
            <consortium name="WormBaseParasite"/>
        </authorList>
    </citation>
    <scope>IDENTIFICATION</scope>
</reference>
<dbReference type="AlphaFoldDB" id="A0A183EN92"/>
<protein>
    <submittedName>
        <fullName evidence="1">Dynein_C domain-containing protein</fullName>
    </submittedName>
</protein>
<organism evidence="1">
    <name type="scientific">Gongylonema pulchrum</name>
    <dbReference type="NCBI Taxonomy" id="637853"/>
    <lineage>
        <taxon>Eukaryota</taxon>
        <taxon>Metazoa</taxon>
        <taxon>Ecdysozoa</taxon>
        <taxon>Nematoda</taxon>
        <taxon>Chromadorea</taxon>
        <taxon>Rhabditida</taxon>
        <taxon>Spirurina</taxon>
        <taxon>Spiruromorpha</taxon>
        <taxon>Spiruroidea</taxon>
        <taxon>Gongylonematidae</taxon>
        <taxon>Gongylonema</taxon>
    </lineage>
</organism>
<sequence>LDICAESTEKLKQHIRLTMETDVLPVNAGAANSSVEGVSGGTVSLSSRSMSIMGVSRQSLLDKIDQLKKRWNIGMQSAIGALLDEVSEDIAPHLAEIMTKRWYVL</sequence>
<accession>A0A183EN92</accession>
<name>A0A183EN92_9BILA</name>
<dbReference type="WBParaSite" id="GPUH_0002246001-mRNA-1">
    <property type="protein sequence ID" value="GPUH_0002246001-mRNA-1"/>
    <property type="gene ID" value="GPUH_0002246001"/>
</dbReference>